<dbReference type="AlphaFoldDB" id="A0A6G7YDL0"/>
<dbReference type="GO" id="GO:0008237">
    <property type="term" value="F:metallopeptidase activity"/>
    <property type="evidence" value="ECO:0007669"/>
    <property type="project" value="InterPro"/>
</dbReference>
<protein>
    <recommendedName>
        <fullName evidence="4">Matrixin family metalloprotease</fullName>
    </recommendedName>
</protein>
<proteinExistence type="predicted"/>
<accession>A0A6G7YDL0</accession>
<dbReference type="Proteomes" id="UP000502035">
    <property type="component" value="Chromosome"/>
</dbReference>
<dbReference type="InterPro" id="IPR024079">
    <property type="entry name" value="MetalloPept_cat_dom_sf"/>
</dbReference>
<dbReference type="EMBL" id="CP049866">
    <property type="protein sequence ID" value="QIK74885.1"/>
    <property type="molecule type" value="Genomic_DNA"/>
</dbReference>
<evidence type="ECO:0000256" key="1">
    <source>
        <dbReference type="SAM" id="SignalP"/>
    </source>
</evidence>
<keyword evidence="3" id="KW-1185">Reference proteome</keyword>
<evidence type="ECO:0000313" key="3">
    <source>
        <dbReference type="Proteomes" id="UP000502035"/>
    </source>
</evidence>
<keyword evidence="1" id="KW-0732">Signal</keyword>
<reference evidence="2 3" key="1">
    <citation type="submission" date="2020-03" db="EMBL/GenBank/DDBJ databases">
        <title>Nocardioides sp. nov., isolated from fish.</title>
        <authorList>
            <person name="Hyun D.-W."/>
            <person name="Bae J.-W."/>
        </authorList>
    </citation>
    <scope>NUCLEOTIDE SEQUENCE [LARGE SCALE GENOMIC DNA]</scope>
    <source>
        <strain evidence="2 3">HDW12A</strain>
    </source>
</reference>
<dbReference type="KEGG" id="npi:G7071_05025"/>
<organism evidence="2 3">
    <name type="scientific">Nocardioides piscis</name>
    <dbReference type="NCBI Taxonomy" id="2714938"/>
    <lineage>
        <taxon>Bacteria</taxon>
        <taxon>Bacillati</taxon>
        <taxon>Actinomycetota</taxon>
        <taxon>Actinomycetes</taxon>
        <taxon>Propionibacteriales</taxon>
        <taxon>Nocardioidaceae</taxon>
        <taxon>Nocardioides</taxon>
    </lineage>
</organism>
<dbReference type="Gene3D" id="3.40.390.10">
    <property type="entry name" value="Collagenase (Catalytic Domain)"/>
    <property type="match status" value="1"/>
</dbReference>
<sequence>MNHRLRLAMLALVSVLSLLLTSFATSPVHAEQRPGGKGRDKVDYGTTSFVSGASAYSVTGKVRARTKRKVHLQVRWADGWHTIDKARTKRKGKFTITGTMDWYGAHKVRVVAPRTRRDRAKVFKATKFKVAVPWTPRGSTSAYERMSYKGVNFAWNPCRTIKYRINPGHAGEAVIPFTQQAVELIERATGFRTKYVGTTTAVPLDDKNYQRGTDMVIAWSSETDHPALVQAVGRGGPGTLKPARRRSNNKVVLEIRRPGVTMNMAYAAEYPFTFDDPATEPMGLVLIHELGHAFGLEHYADDIQVMHPGDRSPAPSGYHSRFEAGDLAGLRVQGAQPGCLKPYRQRRGYSALDLSDIPDFTRE</sequence>
<evidence type="ECO:0000313" key="2">
    <source>
        <dbReference type="EMBL" id="QIK74885.1"/>
    </source>
</evidence>
<name>A0A6G7YDL0_9ACTN</name>
<gene>
    <name evidence="2" type="ORF">G7071_05025</name>
</gene>
<feature type="chain" id="PRO_5026088482" description="Matrixin family metalloprotease" evidence="1">
    <location>
        <begin position="31"/>
        <end position="363"/>
    </location>
</feature>
<feature type="signal peptide" evidence="1">
    <location>
        <begin position="1"/>
        <end position="30"/>
    </location>
</feature>
<dbReference type="SUPFAM" id="SSF55486">
    <property type="entry name" value="Metalloproteases ('zincins'), catalytic domain"/>
    <property type="match status" value="1"/>
</dbReference>
<dbReference type="RefSeq" id="WP_166315677.1">
    <property type="nucleotide sequence ID" value="NZ_CP049866.1"/>
</dbReference>
<evidence type="ECO:0008006" key="4">
    <source>
        <dbReference type="Google" id="ProtNLM"/>
    </source>
</evidence>